<dbReference type="EMBL" id="QKWP01000089">
    <property type="protein sequence ID" value="RIB27726.1"/>
    <property type="molecule type" value="Genomic_DNA"/>
</dbReference>
<dbReference type="OrthoDB" id="5835829at2759"/>
<evidence type="ECO:0000313" key="3">
    <source>
        <dbReference type="Proteomes" id="UP000266673"/>
    </source>
</evidence>
<comment type="caution">
    <text evidence="2">The sequence shown here is derived from an EMBL/GenBank/DDBJ whole genome shotgun (WGS) entry which is preliminary data.</text>
</comment>
<evidence type="ECO:0000256" key="1">
    <source>
        <dbReference type="SAM" id="Phobius"/>
    </source>
</evidence>
<keyword evidence="1" id="KW-0472">Membrane</keyword>
<keyword evidence="2" id="KW-0808">Transferase</keyword>
<name>A0A397W8Q5_9GLOM</name>
<keyword evidence="1" id="KW-1133">Transmembrane helix</keyword>
<organism evidence="2 3">
    <name type="scientific">Gigaspora rosea</name>
    <dbReference type="NCBI Taxonomy" id="44941"/>
    <lineage>
        <taxon>Eukaryota</taxon>
        <taxon>Fungi</taxon>
        <taxon>Fungi incertae sedis</taxon>
        <taxon>Mucoromycota</taxon>
        <taxon>Glomeromycotina</taxon>
        <taxon>Glomeromycetes</taxon>
        <taxon>Diversisporales</taxon>
        <taxon>Gigasporaceae</taxon>
        <taxon>Gigaspora</taxon>
    </lineage>
</organism>
<protein>
    <submittedName>
        <fullName evidence="2">Glycosyltransferase Family 1 protein</fullName>
    </submittedName>
</protein>
<accession>A0A397W8Q5</accession>
<evidence type="ECO:0000313" key="2">
    <source>
        <dbReference type="EMBL" id="RIB27726.1"/>
    </source>
</evidence>
<keyword evidence="1" id="KW-0812">Transmembrane</keyword>
<feature type="transmembrane region" description="Helical" evidence="1">
    <location>
        <begin position="6"/>
        <end position="27"/>
    </location>
</feature>
<reference evidence="2 3" key="1">
    <citation type="submission" date="2018-06" db="EMBL/GenBank/DDBJ databases">
        <title>Comparative genomics reveals the genomic features of Rhizophagus irregularis, R. cerebriforme, R. diaphanum and Gigaspora rosea, and their symbiotic lifestyle signature.</title>
        <authorList>
            <person name="Morin E."/>
            <person name="San Clemente H."/>
            <person name="Chen E.C.H."/>
            <person name="De La Providencia I."/>
            <person name="Hainaut M."/>
            <person name="Kuo A."/>
            <person name="Kohler A."/>
            <person name="Murat C."/>
            <person name="Tang N."/>
            <person name="Roy S."/>
            <person name="Loubradou J."/>
            <person name="Henrissat B."/>
            <person name="Grigoriev I.V."/>
            <person name="Corradi N."/>
            <person name="Roux C."/>
            <person name="Martin F.M."/>
        </authorList>
    </citation>
    <scope>NUCLEOTIDE SEQUENCE [LARGE SCALE GENOMIC DNA]</scope>
    <source>
        <strain evidence="2 3">DAOM 194757</strain>
    </source>
</reference>
<proteinExistence type="predicted"/>
<dbReference type="SUPFAM" id="SSF53756">
    <property type="entry name" value="UDP-Glycosyltransferase/glycogen phosphorylase"/>
    <property type="match status" value="1"/>
</dbReference>
<dbReference type="Proteomes" id="UP000266673">
    <property type="component" value="Unassembled WGS sequence"/>
</dbReference>
<gene>
    <name evidence="2" type="ORF">C2G38_2159783</name>
</gene>
<sequence>MFPRYLFSSLNLWHLAIFILLFINLVVKSQKLPEFIQRDSSLNRANMPKNILATFHVGGESHVAPMCEILKILIDRDISSTRKFYCKVRLLSSIPQIVAGEKSGFEVVANEEQLKMLYLGNPDIRLMPDAFNRENYIKYYNLYKQTTEEINADLLFCDHAMNYACFDLASKLEKPVVGFSSAPFFRAGKLVHYDARYYV</sequence>
<dbReference type="AlphaFoldDB" id="A0A397W8Q5"/>
<dbReference type="GO" id="GO:0016740">
    <property type="term" value="F:transferase activity"/>
    <property type="evidence" value="ECO:0007669"/>
    <property type="project" value="UniProtKB-KW"/>
</dbReference>
<keyword evidence="3" id="KW-1185">Reference proteome</keyword>